<feature type="compositionally biased region" description="Basic and acidic residues" evidence="1">
    <location>
        <begin position="84"/>
        <end position="115"/>
    </location>
</feature>
<evidence type="ECO:0000313" key="2">
    <source>
        <dbReference type="EMBL" id="CAD8331924.1"/>
    </source>
</evidence>
<proteinExistence type="predicted"/>
<accession>A0A7R9WRC5</accession>
<evidence type="ECO:0000256" key="1">
    <source>
        <dbReference type="SAM" id="MobiDB-lite"/>
    </source>
</evidence>
<protein>
    <submittedName>
        <fullName evidence="2">Uncharacterized protein</fullName>
    </submittedName>
</protein>
<dbReference type="AlphaFoldDB" id="A0A7R9WRC5"/>
<dbReference type="EMBL" id="HBEF01006505">
    <property type="protein sequence ID" value="CAD8331924.1"/>
    <property type="molecule type" value="Transcribed_RNA"/>
</dbReference>
<feature type="region of interest" description="Disordered" evidence="1">
    <location>
        <begin position="67"/>
        <end position="129"/>
    </location>
</feature>
<name>A0A7R9WRC5_9STRA</name>
<organism evidence="2">
    <name type="scientific">Craspedostauros australis</name>
    <dbReference type="NCBI Taxonomy" id="1486917"/>
    <lineage>
        <taxon>Eukaryota</taxon>
        <taxon>Sar</taxon>
        <taxon>Stramenopiles</taxon>
        <taxon>Ochrophyta</taxon>
        <taxon>Bacillariophyta</taxon>
        <taxon>Bacillariophyceae</taxon>
        <taxon>Bacillariophycidae</taxon>
        <taxon>Naviculales</taxon>
        <taxon>Naviculaceae</taxon>
        <taxon>Craspedostauros</taxon>
    </lineage>
</organism>
<gene>
    <name evidence="2" type="ORF">CAUS1442_LOCUS4023</name>
</gene>
<sequence>MKPISEYIKPPITVDEALTKSQKEKPFRKPDLLQTFQDLVRTEAQVLQDSYASHLEQHVKDVYAERKKRNLNVSDLEDAMEAYRQPEQEQKPQEMAMDDKQEEKRGQADGKDATKIDGVNSGKSDAMET</sequence>
<reference evidence="2" key="1">
    <citation type="submission" date="2021-01" db="EMBL/GenBank/DDBJ databases">
        <authorList>
            <person name="Corre E."/>
            <person name="Pelletier E."/>
            <person name="Niang G."/>
            <person name="Scheremetjew M."/>
            <person name="Finn R."/>
            <person name="Kale V."/>
            <person name="Holt S."/>
            <person name="Cochrane G."/>
            <person name="Meng A."/>
            <person name="Brown T."/>
            <person name="Cohen L."/>
        </authorList>
    </citation>
    <scope>NUCLEOTIDE SEQUENCE</scope>
    <source>
        <strain evidence="2">CCMP3328</strain>
    </source>
</reference>